<evidence type="ECO:0000256" key="1">
    <source>
        <dbReference type="ARBA" id="ARBA00022714"/>
    </source>
</evidence>
<keyword evidence="1" id="KW-0001">2Fe-2S</keyword>
<organism evidence="8 9">
    <name type="scientific">Chaetoceros tenuissimus</name>
    <dbReference type="NCBI Taxonomy" id="426638"/>
    <lineage>
        <taxon>Eukaryota</taxon>
        <taxon>Sar</taxon>
        <taxon>Stramenopiles</taxon>
        <taxon>Ochrophyta</taxon>
        <taxon>Bacillariophyta</taxon>
        <taxon>Coscinodiscophyceae</taxon>
        <taxon>Chaetocerotophycidae</taxon>
        <taxon>Chaetocerotales</taxon>
        <taxon>Chaetocerotaceae</taxon>
        <taxon>Chaetoceros</taxon>
    </lineage>
</organism>
<keyword evidence="4" id="KW-0411">Iron-sulfur</keyword>
<evidence type="ECO:0000259" key="7">
    <source>
        <dbReference type="PROSITE" id="PS50106"/>
    </source>
</evidence>
<dbReference type="GO" id="GO:0051537">
    <property type="term" value="F:2 iron, 2 sulfur cluster binding"/>
    <property type="evidence" value="ECO:0007669"/>
    <property type="project" value="UniProtKB-KW"/>
</dbReference>
<comment type="caution">
    <text evidence="8">The sequence shown here is derived from an EMBL/GenBank/DDBJ whole genome shotgun (WGS) entry which is preliminary data.</text>
</comment>
<evidence type="ECO:0000256" key="2">
    <source>
        <dbReference type="ARBA" id="ARBA00022723"/>
    </source>
</evidence>
<evidence type="ECO:0000256" key="5">
    <source>
        <dbReference type="ARBA" id="ARBA00034078"/>
    </source>
</evidence>
<dbReference type="Proteomes" id="UP001054902">
    <property type="component" value="Unassembled WGS sequence"/>
</dbReference>
<dbReference type="AlphaFoldDB" id="A0AAD3CZM6"/>
<evidence type="ECO:0000256" key="4">
    <source>
        <dbReference type="ARBA" id="ARBA00023014"/>
    </source>
</evidence>
<dbReference type="SUPFAM" id="SSF54292">
    <property type="entry name" value="2Fe-2S ferredoxin-like"/>
    <property type="match status" value="1"/>
</dbReference>
<keyword evidence="9" id="KW-1185">Reference proteome</keyword>
<dbReference type="InterPro" id="IPR036034">
    <property type="entry name" value="PDZ_sf"/>
</dbReference>
<proteinExistence type="predicted"/>
<evidence type="ECO:0000256" key="3">
    <source>
        <dbReference type="ARBA" id="ARBA00023004"/>
    </source>
</evidence>
<dbReference type="PROSITE" id="PS50106">
    <property type="entry name" value="PDZ"/>
    <property type="match status" value="1"/>
</dbReference>
<feature type="signal peptide" evidence="6">
    <location>
        <begin position="1"/>
        <end position="17"/>
    </location>
</feature>
<dbReference type="Gene3D" id="2.30.42.10">
    <property type="match status" value="1"/>
</dbReference>
<dbReference type="InterPro" id="IPR036010">
    <property type="entry name" value="2Fe-2S_ferredoxin-like_sf"/>
</dbReference>
<dbReference type="InterPro" id="IPR001478">
    <property type="entry name" value="PDZ"/>
</dbReference>
<dbReference type="EMBL" id="BLLK01000047">
    <property type="protein sequence ID" value="GFH53940.1"/>
    <property type="molecule type" value="Genomic_DNA"/>
</dbReference>
<evidence type="ECO:0000256" key="6">
    <source>
        <dbReference type="SAM" id="SignalP"/>
    </source>
</evidence>
<evidence type="ECO:0000313" key="9">
    <source>
        <dbReference type="Proteomes" id="UP001054902"/>
    </source>
</evidence>
<protein>
    <recommendedName>
        <fullName evidence="7">PDZ domain-containing protein</fullName>
    </recommendedName>
</protein>
<evidence type="ECO:0000313" key="8">
    <source>
        <dbReference type="EMBL" id="GFH53940.1"/>
    </source>
</evidence>
<feature type="domain" description="PDZ" evidence="7">
    <location>
        <begin position="39"/>
        <end position="125"/>
    </location>
</feature>
<dbReference type="PANTHER" id="PTHR23426">
    <property type="entry name" value="FERREDOXIN/ADRENODOXIN"/>
    <property type="match status" value="1"/>
</dbReference>
<dbReference type="GO" id="GO:0046872">
    <property type="term" value="F:metal ion binding"/>
    <property type="evidence" value="ECO:0007669"/>
    <property type="project" value="UniProtKB-KW"/>
</dbReference>
<feature type="chain" id="PRO_5042097797" description="PDZ domain-containing protein" evidence="6">
    <location>
        <begin position="18"/>
        <end position="232"/>
    </location>
</feature>
<dbReference type="PANTHER" id="PTHR23426:SF65">
    <property type="entry name" value="FERREDOXIN-2, MITOCHONDRIAL"/>
    <property type="match status" value="1"/>
</dbReference>
<keyword evidence="2" id="KW-0479">Metal-binding</keyword>
<dbReference type="Gene3D" id="3.10.20.30">
    <property type="match status" value="1"/>
</dbReference>
<reference evidence="8 9" key="1">
    <citation type="journal article" date="2021" name="Sci. Rep.">
        <title>The genome of the diatom Chaetoceros tenuissimus carries an ancient integrated fragment of an extant virus.</title>
        <authorList>
            <person name="Hongo Y."/>
            <person name="Kimura K."/>
            <person name="Takaki Y."/>
            <person name="Yoshida Y."/>
            <person name="Baba S."/>
            <person name="Kobayashi G."/>
            <person name="Nagasaki K."/>
            <person name="Hano T."/>
            <person name="Tomaru Y."/>
        </authorList>
    </citation>
    <scope>NUCLEOTIDE SEQUENCE [LARGE SCALE GENOMIC DNA]</scope>
    <source>
        <strain evidence="8 9">NIES-3715</strain>
    </source>
</reference>
<sequence>MIKALSLLLAAAAPCSAFTVNKPSFSVMNKSPLSRSALDALLSAELEKPLGIILEEVEENQAKGVKVEELTEDGSANASEFKDQLVGLKVATVQGTDVTNMAFDDVMDCIINAPSPVSIEFEVPDEPMFEAGATVQIKVIQEGNADKVIDGKVGENLRQTLLNNDVELYRGLKKKLGNCGGGGQCTFCAVDLGPSEGWQERSDYENKKLAKAPNARLACLNNIQGPATIRVQ</sequence>
<keyword evidence="6" id="KW-0732">Signal</keyword>
<dbReference type="GO" id="GO:0140647">
    <property type="term" value="P:P450-containing electron transport chain"/>
    <property type="evidence" value="ECO:0007669"/>
    <property type="project" value="InterPro"/>
</dbReference>
<dbReference type="GO" id="GO:0009055">
    <property type="term" value="F:electron transfer activity"/>
    <property type="evidence" value="ECO:0007669"/>
    <property type="project" value="TreeGrafter"/>
</dbReference>
<comment type="cofactor">
    <cofactor evidence="5">
        <name>[2Fe-2S] cluster</name>
        <dbReference type="ChEBI" id="CHEBI:190135"/>
    </cofactor>
</comment>
<dbReference type="GO" id="GO:0005739">
    <property type="term" value="C:mitochondrion"/>
    <property type="evidence" value="ECO:0007669"/>
    <property type="project" value="TreeGrafter"/>
</dbReference>
<keyword evidence="3" id="KW-0408">Iron</keyword>
<accession>A0AAD3CZM6</accession>
<dbReference type="InterPro" id="IPR012675">
    <property type="entry name" value="Beta-grasp_dom_sf"/>
</dbReference>
<name>A0AAD3CZM6_9STRA</name>
<gene>
    <name evidence="8" type="ORF">CTEN210_10416</name>
</gene>
<dbReference type="InterPro" id="IPR001055">
    <property type="entry name" value="Adrenodoxin-like"/>
</dbReference>